<dbReference type="EC" id="2.7.1.24" evidence="5 6"/>
<dbReference type="PANTHER" id="PTHR10695:SF46">
    <property type="entry name" value="BIFUNCTIONAL COENZYME A SYNTHASE-RELATED"/>
    <property type="match status" value="1"/>
</dbReference>
<dbReference type="GO" id="GO:0005737">
    <property type="term" value="C:cytoplasm"/>
    <property type="evidence" value="ECO:0007669"/>
    <property type="project" value="UniProtKB-SubCell"/>
</dbReference>
<keyword evidence="3 5" id="KW-0067">ATP-binding</keyword>
<dbReference type="RefSeq" id="WP_267676671.1">
    <property type="nucleotide sequence ID" value="NZ_CP113088.1"/>
</dbReference>
<dbReference type="KEGG" id="lnu:N7U66_20180"/>
<dbReference type="PROSITE" id="PS51219">
    <property type="entry name" value="DPCK"/>
    <property type="match status" value="1"/>
</dbReference>
<keyword evidence="8" id="KW-1185">Reference proteome</keyword>
<dbReference type="CDD" id="cd02022">
    <property type="entry name" value="DPCK"/>
    <property type="match status" value="1"/>
</dbReference>
<evidence type="ECO:0000256" key="6">
    <source>
        <dbReference type="NCBIfam" id="TIGR00152"/>
    </source>
</evidence>
<dbReference type="GO" id="GO:0005524">
    <property type="term" value="F:ATP binding"/>
    <property type="evidence" value="ECO:0007669"/>
    <property type="project" value="UniProtKB-UniRule"/>
</dbReference>
<name>A0A9E8SE95_9FLAO</name>
<keyword evidence="2 5" id="KW-0547">Nucleotide-binding</keyword>
<dbReference type="Proteomes" id="UP001164705">
    <property type="component" value="Chromosome"/>
</dbReference>
<protein>
    <recommendedName>
        <fullName evidence="5 6">Dephospho-CoA kinase</fullName>
        <ecNumber evidence="5 6">2.7.1.24</ecNumber>
    </recommendedName>
    <alternativeName>
        <fullName evidence="5">Dephosphocoenzyme A kinase</fullName>
    </alternativeName>
</protein>
<evidence type="ECO:0000313" key="7">
    <source>
        <dbReference type="EMBL" id="WAC02074.1"/>
    </source>
</evidence>
<dbReference type="Gene3D" id="3.40.50.300">
    <property type="entry name" value="P-loop containing nucleotide triphosphate hydrolases"/>
    <property type="match status" value="1"/>
</dbReference>
<sequence>MITVGLTGGIGSGKTTVAKMFEALGVPVYIADHEAKRLMHTSQVIRKKLIKLFGEKAYLNNELNRPLLAEAIFNDRKLLQQMNAIVHPKVKAHFIKWKAKQKAPYVISEVAIVFENDTYKNYDYIITVTAPEQERISGVIARDHSTKEKVQAIINNQWKDAEKVKLSDYVISNTNMESTKKQVLQLHNLLLKNATSD</sequence>
<keyword evidence="5 7" id="KW-0418">Kinase</keyword>
<dbReference type="InterPro" id="IPR027417">
    <property type="entry name" value="P-loop_NTPase"/>
</dbReference>
<evidence type="ECO:0000313" key="8">
    <source>
        <dbReference type="Proteomes" id="UP001164705"/>
    </source>
</evidence>
<comment type="pathway">
    <text evidence="5">Cofactor biosynthesis; coenzyme A biosynthesis; CoA from (R)-pantothenate: step 5/5.</text>
</comment>
<dbReference type="PANTHER" id="PTHR10695">
    <property type="entry name" value="DEPHOSPHO-COA KINASE-RELATED"/>
    <property type="match status" value="1"/>
</dbReference>
<comment type="similarity">
    <text evidence="1 5">Belongs to the CoaE family.</text>
</comment>
<reference evidence="7" key="1">
    <citation type="submission" date="2022-11" db="EMBL/GenBank/DDBJ databases">
        <title>Lacinutrix neustonica HL-RS19T sp. nov., isolated from the surface microlayer sample of brackish Lake Shihwa.</title>
        <authorList>
            <person name="Choi J.Y."/>
            <person name="Hwang C.Y."/>
        </authorList>
    </citation>
    <scope>NUCLEOTIDE SEQUENCE</scope>
    <source>
        <strain evidence="7">HL-RS19</strain>
    </source>
</reference>
<dbReference type="InterPro" id="IPR001977">
    <property type="entry name" value="Depp_CoAkinase"/>
</dbReference>
<evidence type="ECO:0000256" key="3">
    <source>
        <dbReference type="ARBA" id="ARBA00022840"/>
    </source>
</evidence>
<comment type="function">
    <text evidence="5">Catalyzes the phosphorylation of the 3'-hydroxyl group of dephosphocoenzyme A to form coenzyme A.</text>
</comment>
<comment type="subcellular location">
    <subcellularLocation>
        <location evidence="5">Cytoplasm</location>
    </subcellularLocation>
</comment>
<evidence type="ECO:0000256" key="1">
    <source>
        <dbReference type="ARBA" id="ARBA00009018"/>
    </source>
</evidence>
<dbReference type="SUPFAM" id="SSF52540">
    <property type="entry name" value="P-loop containing nucleoside triphosphate hydrolases"/>
    <property type="match status" value="1"/>
</dbReference>
<evidence type="ECO:0000256" key="5">
    <source>
        <dbReference type="HAMAP-Rule" id="MF_00376"/>
    </source>
</evidence>
<dbReference type="GO" id="GO:0015937">
    <property type="term" value="P:coenzyme A biosynthetic process"/>
    <property type="evidence" value="ECO:0007669"/>
    <property type="project" value="UniProtKB-UniRule"/>
</dbReference>
<dbReference type="GO" id="GO:0004140">
    <property type="term" value="F:dephospho-CoA kinase activity"/>
    <property type="evidence" value="ECO:0007669"/>
    <property type="project" value="UniProtKB-UniRule"/>
</dbReference>
<dbReference type="AlphaFoldDB" id="A0A9E8SE95"/>
<dbReference type="HAMAP" id="MF_00376">
    <property type="entry name" value="Dephospho_CoA_kinase"/>
    <property type="match status" value="1"/>
</dbReference>
<keyword evidence="5 7" id="KW-0808">Transferase</keyword>
<dbReference type="Pfam" id="PF01121">
    <property type="entry name" value="CoaE"/>
    <property type="match status" value="1"/>
</dbReference>
<keyword evidence="5" id="KW-0963">Cytoplasm</keyword>
<comment type="catalytic activity">
    <reaction evidence="5">
        <text>3'-dephospho-CoA + ATP = ADP + CoA + H(+)</text>
        <dbReference type="Rhea" id="RHEA:18245"/>
        <dbReference type="ChEBI" id="CHEBI:15378"/>
        <dbReference type="ChEBI" id="CHEBI:30616"/>
        <dbReference type="ChEBI" id="CHEBI:57287"/>
        <dbReference type="ChEBI" id="CHEBI:57328"/>
        <dbReference type="ChEBI" id="CHEBI:456216"/>
        <dbReference type="EC" id="2.7.1.24"/>
    </reaction>
</comment>
<feature type="binding site" evidence="5">
    <location>
        <begin position="11"/>
        <end position="16"/>
    </location>
    <ligand>
        <name>ATP</name>
        <dbReference type="ChEBI" id="CHEBI:30616"/>
    </ligand>
</feature>
<dbReference type="EMBL" id="CP113088">
    <property type="protein sequence ID" value="WAC02074.1"/>
    <property type="molecule type" value="Genomic_DNA"/>
</dbReference>
<dbReference type="NCBIfam" id="TIGR00152">
    <property type="entry name" value="dephospho-CoA kinase"/>
    <property type="match status" value="1"/>
</dbReference>
<proteinExistence type="inferred from homology"/>
<keyword evidence="4 5" id="KW-0173">Coenzyme A biosynthesis</keyword>
<gene>
    <name evidence="5 7" type="primary">coaE</name>
    <name evidence="7" type="ORF">N7U66_20180</name>
</gene>
<accession>A0A9E8SE95</accession>
<organism evidence="7 8">
    <name type="scientific">Lacinutrix neustonica</name>
    <dbReference type="NCBI Taxonomy" id="2980107"/>
    <lineage>
        <taxon>Bacteria</taxon>
        <taxon>Pseudomonadati</taxon>
        <taxon>Bacteroidota</taxon>
        <taxon>Flavobacteriia</taxon>
        <taxon>Flavobacteriales</taxon>
        <taxon>Flavobacteriaceae</taxon>
        <taxon>Lacinutrix</taxon>
    </lineage>
</organism>
<evidence type="ECO:0000256" key="4">
    <source>
        <dbReference type="ARBA" id="ARBA00022993"/>
    </source>
</evidence>
<evidence type="ECO:0000256" key="2">
    <source>
        <dbReference type="ARBA" id="ARBA00022741"/>
    </source>
</evidence>